<sequence>MIFSPVRGKGFEQLESISGSSKHTLLMSDDIQNPSSDGLPEKLISETIISPIRNPEDYHYATKVESVNQKVIICLSDKR</sequence>
<reference evidence="1" key="1">
    <citation type="submission" date="2016-04" db="EMBL/GenBank/DDBJ databases">
        <authorList>
            <person name="Evans L.H."/>
            <person name="Alamgir A."/>
            <person name="Owens N."/>
            <person name="Weber N.D."/>
            <person name="Virtaneva K."/>
            <person name="Barbian K."/>
            <person name="Babar A."/>
            <person name="Rosenke K."/>
        </authorList>
    </citation>
    <scope>NUCLEOTIDE SEQUENCE</scope>
    <source>
        <strain evidence="1">86-2</strain>
    </source>
</reference>
<protein>
    <submittedName>
        <fullName evidence="1">Uncharacterized protein</fullName>
    </submittedName>
</protein>
<accession>A0A212J9G2</accession>
<gene>
    <name evidence="1" type="ORF">KL86DYS2_11028</name>
</gene>
<name>A0A212J9G2_9BACT</name>
<proteinExistence type="predicted"/>
<dbReference type="AlphaFoldDB" id="A0A212J9G2"/>
<organism evidence="1">
    <name type="scientific">uncultured Dysgonomonas sp</name>
    <dbReference type="NCBI Taxonomy" id="206096"/>
    <lineage>
        <taxon>Bacteria</taxon>
        <taxon>Pseudomonadati</taxon>
        <taxon>Bacteroidota</taxon>
        <taxon>Bacteroidia</taxon>
        <taxon>Bacteroidales</taxon>
        <taxon>Dysgonomonadaceae</taxon>
        <taxon>Dysgonomonas</taxon>
        <taxon>environmental samples</taxon>
    </lineage>
</organism>
<evidence type="ECO:0000313" key="1">
    <source>
        <dbReference type="EMBL" id="SBV96083.1"/>
    </source>
</evidence>
<dbReference type="RefSeq" id="WP_296947809.1">
    <property type="nucleotide sequence ID" value="NZ_LT599021.1"/>
</dbReference>
<dbReference type="EMBL" id="FLUL01000001">
    <property type="protein sequence ID" value="SBV96083.1"/>
    <property type="molecule type" value="Genomic_DNA"/>
</dbReference>